<organism evidence="2 3">
    <name type="scientific">Coptis chinensis</name>
    <dbReference type="NCBI Taxonomy" id="261450"/>
    <lineage>
        <taxon>Eukaryota</taxon>
        <taxon>Viridiplantae</taxon>
        <taxon>Streptophyta</taxon>
        <taxon>Embryophyta</taxon>
        <taxon>Tracheophyta</taxon>
        <taxon>Spermatophyta</taxon>
        <taxon>Magnoliopsida</taxon>
        <taxon>Ranunculales</taxon>
        <taxon>Ranunculaceae</taxon>
        <taxon>Coptidoideae</taxon>
        <taxon>Coptis</taxon>
    </lineage>
</organism>
<proteinExistence type="predicted"/>
<feature type="region of interest" description="Disordered" evidence="1">
    <location>
        <begin position="1"/>
        <end position="47"/>
    </location>
</feature>
<accession>A0A835HHF3</accession>
<protein>
    <submittedName>
        <fullName evidence="2">Uncharacterized protein</fullName>
    </submittedName>
</protein>
<dbReference type="AlphaFoldDB" id="A0A835HHF3"/>
<evidence type="ECO:0000313" key="2">
    <source>
        <dbReference type="EMBL" id="KAF9599489.1"/>
    </source>
</evidence>
<sequence>MQGIHADLRCHDAQQRAGQAQKHPTQDSPRNHEQDTDISPTMDTDSAVVENEVVQEEDSAVEELKDEALQNLMTYQDSMKCSYDKKLHVRAFKPGD</sequence>
<feature type="compositionally biased region" description="Basic and acidic residues" evidence="1">
    <location>
        <begin position="1"/>
        <end position="14"/>
    </location>
</feature>
<evidence type="ECO:0000256" key="1">
    <source>
        <dbReference type="SAM" id="MobiDB-lite"/>
    </source>
</evidence>
<evidence type="ECO:0000313" key="3">
    <source>
        <dbReference type="Proteomes" id="UP000631114"/>
    </source>
</evidence>
<name>A0A835HHF3_9MAGN</name>
<keyword evidence="3" id="KW-1185">Reference proteome</keyword>
<dbReference type="EMBL" id="JADFTS010000007">
    <property type="protein sequence ID" value="KAF9599489.1"/>
    <property type="molecule type" value="Genomic_DNA"/>
</dbReference>
<dbReference type="Proteomes" id="UP000631114">
    <property type="component" value="Unassembled WGS sequence"/>
</dbReference>
<comment type="caution">
    <text evidence="2">The sequence shown here is derived from an EMBL/GenBank/DDBJ whole genome shotgun (WGS) entry which is preliminary data.</text>
</comment>
<reference evidence="2 3" key="1">
    <citation type="submission" date="2020-10" db="EMBL/GenBank/DDBJ databases">
        <title>The Coptis chinensis genome and diversification of protoberbering-type alkaloids.</title>
        <authorList>
            <person name="Wang B."/>
            <person name="Shu S."/>
            <person name="Song C."/>
            <person name="Liu Y."/>
        </authorList>
    </citation>
    <scope>NUCLEOTIDE SEQUENCE [LARGE SCALE GENOMIC DNA]</scope>
    <source>
        <strain evidence="2">HL-2020</strain>
        <tissue evidence="2">Leaf</tissue>
    </source>
</reference>
<feature type="compositionally biased region" description="Polar residues" evidence="1">
    <location>
        <begin position="16"/>
        <end position="28"/>
    </location>
</feature>
<gene>
    <name evidence="2" type="ORF">IFM89_038583</name>
</gene>